<feature type="domain" description="FAD-binding FR-type" evidence="1">
    <location>
        <begin position="5"/>
        <end position="100"/>
    </location>
</feature>
<dbReference type="InterPro" id="IPR039261">
    <property type="entry name" value="FNR_nucleotide-bd"/>
</dbReference>
<gene>
    <name evidence="2" type="ordered locus">Palpr_0636</name>
</gene>
<dbReference type="Pfam" id="PF00175">
    <property type="entry name" value="NAD_binding_1"/>
    <property type="match status" value="1"/>
</dbReference>
<name>E4T248_PALPW</name>
<dbReference type="PANTHER" id="PTHR47354">
    <property type="entry name" value="NADH OXIDOREDUCTASE HCR"/>
    <property type="match status" value="1"/>
</dbReference>
<dbReference type="STRING" id="694427.Palpr_0636"/>
<dbReference type="InterPro" id="IPR017927">
    <property type="entry name" value="FAD-bd_FR_type"/>
</dbReference>
<reference evidence="2 3" key="2">
    <citation type="journal article" date="2011" name="Stand. Genomic Sci.">
        <title>Complete genome sequence of Paludibacter propionicigenes type strain (WB4).</title>
        <authorList>
            <person name="Gronow S."/>
            <person name="Munk C."/>
            <person name="Lapidus A."/>
            <person name="Nolan M."/>
            <person name="Lucas S."/>
            <person name="Hammon N."/>
            <person name="Deshpande S."/>
            <person name="Cheng J.F."/>
            <person name="Tapia R."/>
            <person name="Han C."/>
            <person name="Goodwin L."/>
            <person name="Pitluck S."/>
            <person name="Liolios K."/>
            <person name="Ivanova N."/>
            <person name="Mavromatis K."/>
            <person name="Mikhailova N."/>
            <person name="Pati A."/>
            <person name="Chen A."/>
            <person name="Palaniappan K."/>
            <person name="Land M."/>
            <person name="Hauser L."/>
            <person name="Chang Y.J."/>
            <person name="Jeffries C.D."/>
            <person name="Brambilla E."/>
            <person name="Rohde M."/>
            <person name="Goker M."/>
            <person name="Detter J.C."/>
            <person name="Woyke T."/>
            <person name="Bristow J."/>
            <person name="Eisen J.A."/>
            <person name="Markowitz V."/>
            <person name="Hugenholtz P."/>
            <person name="Kyrpides N.C."/>
            <person name="Klenk H.P."/>
        </authorList>
    </citation>
    <scope>NUCLEOTIDE SEQUENCE [LARGE SCALE GENOMIC DNA]</scope>
    <source>
        <strain evidence="3">DSM 17365 / JCM 13257 / WB4</strain>
    </source>
</reference>
<dbReference type="EMBL" id="CP002345">
    <property type="protein sequence ID" value="ADQ78792.1"/>
    <property type="molecule type" value="Genomic_DNA"/>
</dbReference>
<proteinExistence type="predicted"/>
<dbReference type="AlphaFoldDB" id="E4T248"/>
<dbReference type="Gene3D" id="2.40.30.10">
    <property type="entry name" value="Translation factors"/>
    <property type="match status" value="1"/>
</dbReference>
<reference key="1">
    <citation type="submission" date="2010-11" db="EMBL/GenBank/DDBJ databases">
        <title>The complete genome of Paludibacter propionicigenes DSM 17365.</title>
        <authorList>
            <consortium name="US DOE Joint Genome Institute (JGI-PGF)"/>
            <person name="Lucas S."/>
            <person name="Copeland A."/>
            <person name="Lapidus A."/>
            <person name="Bruce D."/>
            <person name="Goodwin L."/>
            <person name="Pitluck S."/>
            <person name="Kyrpides N."/>
            <person name="Mavromatis K."/>
            <person name="Ivanova N."/>
            <person name="Munk A.C."/>
            <person name="Brettin T."/>
            <person name="Detter J.C."/>
            <person name="Han C."/>
            <person name="Tapia R."/>
            <person name="Land M."/>
            <person name="Hauser L."/>
            <person name="Markowitz V."/>
            <person name="Cheng J.-F."/>
            <person name="Hugenholtz P."/>
            <person name="Woyke T."/>
            <person name="Wu D."/>
            <person name="Gronow S."/>
            <person name="Wellnitz S."/>
            <person name="Brambilla E."/>
            <person name="Klenk H.-P."/>
            <person name="Eisen J.A."/>
        </authorList>
    </citation>
    <scope>NUCLEOTIDE SEQUENCE</scope>
    <source>
        <strain>WB4</strain>
    </source>
</reference>
<organism evidence="2 3">
    <name type="scientific">Paludibacter propionicigenes (strain DSM 17365 / JCM 13257 / WB4)</name>
    <dbReference type="NCBI Taxonomy" id="694427"/>
    <lineage>
        <taxon>Bacteria</taxon>
        <taxon>Pseudomonadati</taxon>
        <taxon>Bacteroidota</taxon>
        <taxon>Bacteroidia</taxon>
        <taxon>Bacteroidales</taxon>
        <taxon>Paludibacteraceae</taxon>
        <taxon>Paludibacter</taxon>
    </lineage>
</organism>
<evidence type="ECO:0000313" key="2">
    <source>
        <dbReference type="EMBL" id="ADQ78792.1"/>
    </source>
</evidence>
<dbReference type="KEGG" id="ppn:Palpr_0636"/>
<dbReference type="InterPro" id="IPR001433">
    <property type="entry name" value="OxRdtase_FAD/NAD-bd"/>
</dbReference>
<dbReference type="Proteomes" id="UP000008718">
    <property type="component" value="Chromosome"/>
</dbReference>
<dbReference type="Gene3D" id="3.40.50.80">
    <property type="entry name" value="Nucleotide-binding domain of ferredoxin-NADP reductase (FNR) module"/>
    <property type="match status" value="1"/>
</dbReference>
<dbReference type="InterPro" id="IPR050415">
    <property type="entry name" value="MRET"/>
</dbReference>
<dbReference type="eggNOG" id="COG1018">
    <property type="taxonomic scope" value="Bacteria"/>
</dbReference>
<dbReference type="OrthoDB" id="9789468at2"/>
<dbReference type="PROSITE" id="PS51384">
    <property type="entry name" value="FAD_FR"/>
    <property type="match status" value="1"/>
</dbReference>
<dbReference type="HOGENOM" id="CLU_003827_3_1_10"/>
<dbReference type="PANTHER" id="PTHR47354:SF5">
    <property type="entry name" value="PROTEIN RFBI"/>
    <property type="match status" value="1"/>
</dbReference>
<dbReference type="RefSeq" id="WP_013444161.1">
    <property type="nucleotide sequence ID" value="NC_014734.1"/>
</dbReference>
<dbReference type="SUPFAM" id="SSF52343">
    <property type="entry name" value="Ferredoxin reductase-like, C-terminal NADP-linked domain"/>
    <property type="match status" value="1"/>
</dbReference>
<keyword evidence="3" id="KW-1185">Reference proteome</keyword>
<dbReference type="PRINTS" id="PR00410">
    <property type="entry name" value="PHEHYDRXLASE"/>
</dbReference>
<dbReference type="GO" id="GO:0016491">
    <property type="term" value="F:oxidoreductase activity"/>
    <property type="evidence" value="ECO:0007669"/>
    <property type="project" value="InterPro"/>
</dbReference>
<sequence>MSNSRTLFPKKVTSLTQVADDVYVLSFARDVEFRAGQVVAIDLEPYGEPRLYSIAGGERDAEIEILFDERPEGRLTPKLSRLRKGDTVFVSEPFGTFRCDDREAVWIAAGTGVAPFVSMVRSGAGQGKTLIQGGRRDENFYYSAVLEAVLEDRYVRCCSQQTDTRYYRGRLTAWLNNQTHLRTDVKYYLCGSAEMVVEVRDILIRKGVAFGNIVSETYF</sequence>
<dbReference type="InterPro" id="IPR017938">
    <property type="entry name" value="Riboflavin_synthase-like_b-brl"/>
</dbReference>
<evidence type="ECO:0000259" key="1">
    <source>
        <dbReference type="PROSITE" id="PS51384"/>
    </source>
</evidence>
<protein>
    <submittedName>
        <fullName evidence="2">Oxidoreductase FAD/NAD(P)-binding domain protein</fullName>
    </submittedName>
</protein>
<dbReference type="SUPFAM" id="SSF63380">
    <property type="entry name" value="Riboflavin synthase domain-like"/>
    <property type="match status" value="1"/>
</dbReference>
<evidence type="ECO:0000313" key="3">
    <source>
        <dbReference type="Proteomes" id="UP000008718"/>
    </source>
</evidence>
<accession>E4T248</accession>